<dbReference type="InterPro" id="IPR007219">
    <property type="entry name" value="XnlR_reg_dom"/>
</dbReference>
<keyword evidence="5" id="KW-0862">Zinc</keyword>
<dbReference type="Proteomes" id="UP001153618">
    <property type="component" value="Unassembled WGS sequence"/>
</dbReference>
<evidence type="ECO:0000256" key="4">
    <source>
        <dbReference type="ARBA" id="ARBA00022771"/>
    </source>
</evidence>
<dbReference type="CDD" id="cd00067">
    <property type="entry name" value="GAL4"/>
    <property type="match status" value="1"/>
</dbReference>
<comment type="caution">
    <text evidence="14">The sequence shown here is derived from an EMBL/GenBank/DDBJ whole genome shotgun (WGS) entry which is preliminary data.</text>
</comment>
<dbReference type="SUPFAM" id="SSF57667">
    <property type="entry name" value="beta-beta-alpha zinc fingers"/>
    <property type="match status" value="1"/>
</dbReference>
<dbReference type="GO" id="GO:0008270">
    <property type="term" value="F:zinc ion binding"/>
    <property type="evidence" value="ECO:0007669"/>
    <property type="project" value="UniProtKB-KW"/>
</dbReference>
<dbReference type="GO" id="GO:0000981">
    <property type="term" value="F:DNA-binding transcription factor activity, RNA polymerase II-specific"/>
    <property type="evidence" value="ECO:0007669"/>
    <property type="project" value="InterPro"/>
</dbReference>
<dbReference type="SMART" id="SM00355">
    <property type="entry name" value="ZnF_C2H2"/>
    <property type="match status" value="2"/>
</dbReference>
<dbReference type="Gene3D" id="4.10.240.10">
    <property type="entry name" value="Zn(2)-C6 fungal-type DNA-binding domain"/>
    <property type="match status" value="1"/>
</dbReference>
<feature type="compositionally biased region" description="Polar residues" evidence="11">
    <location>
        <begin position="104"/>
        <end position="114"/>
    </location>
</feature>
<keyword evidence="6" id="KW-0805">Transcription regulation</keyword>
<dbReference type="GO" id="GO:0005634">
    <property type="term" value="C:nucleus"/>
    <property type="evidence" value="ECO:0007669"/>
    <property type="project" value="UniProtKB-SubCell"/>
</dbReference>
<proteinExistence type="predicted"/>
<dbReference type="AlphaFoldDB" id="A0A9W4HRB0"/>
<dbReference type="GO" id="GO:0000785">
    <property type="term" value="C:chromatin"/>
    <property type="evidence" value="ECO:0007669"/>
    <property type="project" value="TreeGrafter"/>
</dbReference>
<feature type="domain" description="Zn(2)-C6 fungal-type" evidence="12">
    <location>
        <begin position="72"/>
        <end position="101"/>
    </location>
</feature>
<dbReference type="CDD" id="cd12148">
    <property type="entry name" value="fungal_TF_MHR"/>
    <property type="match status" value="1"/>
</dbReference>
<evidence type="ECO:0000256" key="2">
    <source>
        <dbReference type="ARBA" id="ARBA00022723"/>
    </source>
</evidence>
<dbReference type="Pfam" id="PF04082">
    <property type="entry name" value="Fungal_trans"/>
    <property type="match status" value="1"/>
</dbReference>
<keyword evidence="8" id="KW-0804">Transcription</keyword>
<dbReference type="GO" id="GO:0006351">
    <property type="term" value="P:DNA-templated transcription"/>
    <property type="evidence" value="ECO:0007669"/>
    <property type="project" value="InterPro"/>
</dbReference>
<dbReference type="PROSITE" id="PS50048">
    <property type="entry name" value="ZN2_CY6_FUNGAL_2"/>
    <property type="match status" value="1"/>
</dbReference>
<dbReference type="OrthoDB" id="654211at2759"/>
<evidence type="ECO:0000256" key="5">
    <source>
        <dbReference type="ARBA" id="ARBA00022833"/>
    </source>
</evidence>
<dbReference type="Gene3D" id="3.30.160.60">
    <property type="entry name" value="Classic Zinc Finger"/>
    <property type="match status" value="2"/>
</dbReference>
<evidence type="ECO:0000259" key="13">
    <source>
        <dbReference type="PROSITE" id="PS50157"/>
    </source>
</evidence>
<evidence type="ECO:0000256" key="3">
    <source>
        <dbReference type="ARBA" id="ARBA00022737"/>
    </source>
</evidence>
<dbReference type="PANTHER" id="PTHR40626:SF3">
    <property type="entry name" value="TRANSCRIPTION FACTOR WITH C2H2 AND ZN(2)-CYS(6) DNA BINDING DOMAIN (EUROFUNG)-RELATED"/>
    <property type="match status" value="1"/>
</dbReference>
<dbReference type="Pfam" id="PF00172">
    <property type="entry name" value="Zn_clus"/>
    <property type="match status" value="1"/>
</dbReference>
<evidence type="ECO:0000256" key="7">
    <source>
        <dbReference type="ARBA" id="ARBA00023125"/>
    </source>
</evidence>
<dbReference type="InterPro" id="IPR036236">
    <property type="entry name" value="Znf_C2H2_sf"/>
</dbReference>
<dbReference type="PROSITE" id="PS00028">
    <property type="entry name" value="ZINC_FINGER_C2H2_1"/>
    <property type="match status" value="1"/>
</dbReference>
<dbReference type="InterPro" id="IPR051059">
    <property type="entry name" value="VerF-like"/>
</dbReference>
<name>A0A9W4HRB0_PENOL</name>
<sequence length="714" mass="80963">MSDTLEPKYECSICAKRYKRREHLFRHISSHTSQRPHQCTSCDGSFQRADVLKRHMRTCDGGNSRPSNRRRACDRCVRQKKACSAHQPCHSCAKKGAQCWYPTDTGSSSRSQASVEEETPRTEIESSLLGLASPANPMMPWGFTANERQNFGMSPPGTIFGSGSTNLNDWPGSPGLASERLSIFEPSISTEDSRQSLRFLGKFTSNTGLVSSFDCGTHAQREQLSAELDRHIAFQLQQRIMSLPALGMNVPSPTILEAISDTNSDEFPLEWFNDPLSLKTHEILLLIEEVVTIKPRNSSVTLDWSPGLKCACLQFFSPSNLRRFLGFYWAIWHPNVNFVHRPTFDPLAAKPTVLAAMALIGACVSPDMPENEDAKTWFNCVEEMVFIDDDFNSDMTYPPCGSMASQRRKIQALQAAYIVCLYQNWEGTDASKSRIRRDIGITSARHLNYSEQGRHDFEWKEYAAREELIRVFTWIYLLDSAFVIFNNLPPRMLVKEMRLHMTTPEACFQARTADQCHEQIQLFLPNTSLYWSISFRGAFESLCKDDPSTDIHHLLATLCPLNLFALTSGTFPCNTISAYLTSPAIHSQIFQLRSVVGSSQLLTPIRNALTNWRDIWQSFSSNFPQGIPPHMTIEDPHIQPADLWTRMGFCRYAPEYWLLAQLMADRLAVLGTSQQVNELEPLEEGPLDPILKKYDQTSMRQVNDLIMGFQTFQI</sequence>
<keyword evidence="15" id="KW-1185">Reference proteome</keyword>
<evidence type="ECO:0000256" key="9">
    <source>
        <dbReference type="ARBA" id="ARBA00023242"/>
    </source>
</evidence>
<dbReference type="SMART" id="SM00066">
    <property type="entry name" value="GAL4"/>
    <property type="match status" value="1"/>
</dbReference>
<keyword evidence="2" id="KW-0479">Metal-binding</keyword>
<keyword evidence="9" id="KW-0539">Nucleus</keyword>
<feature type="domain" description="C2H2-type" evidence="13">
    <location>
        <begin position="9"/>
        <end position="36"/>
    </location>
</feature>
<evidence type="ECO:0000256" key="6">
    <source>
        <dbReference type="ARBA" id="ARBA00023015"/>
    </source>
</evidence>
<evidence type="ECO:0000313" key="15">
    <source>
        <dbReference type="Proteomes" id="UP001153618"/>
    </source>
</evidence>
<comment type="subcellular location">
    <subcellularLocation>
        <location evidence="1">Nucleus</location>
    </subcellularLocation>
</comment>
<dbReference type="PROSITE" id="PS50157">
    <property type="entry name" value="ZINC_FINGER_C2H2_2"/>
    <property type="match status" value="2"/>
</dbReference>
<accession>A0A9W4HRB0</accession>
<keyword evidence="3" id="KW-0677">Repeat</keyword>
<keyword evidence="7" id="KW-0238">DNA-binding</keyword>
<reference evidence="14" key="1">
    <citation type="submission" date="2021-07" db="EMBL/GenBank/DDBJ databases">
        <authorList>
            <person name="Branca A.L. A."/>
        </authorList>
    </citation>
    <scope>NUCLEOTIDE SEQUENCE</scope>
</reference>
<dbReference type="EMBL" id="CAJVOS010000023">
    <property type="protein sequence ID" value="CAG8100429.1"/>
    <property type="molecule type" value="Genomic_DNA"/>
</dbReference>
<dbReference type="GO" id="GO:0000978">
    <property type="term" value="F:RNA polymerase II cis-regulatory region sequence-specific DNA binding"/>
    <property type="evidence" value="ECO:0007669"/>
    <property type="project" value="InterPro"/>
</dbReference>
<evidence type="ECO:0000256" key="8">
    <source>
        <dbReference type="ARBA" id="ARBA00023163"/>
    </source>
</evidence>
<dbReference type="PANTHER" id="PTHR40626">
    <property type="entry name" value="MIP31509P"/>
    <property type="match status" value="1"/>
</dbReference>
<feature type="domain" description="C2H2-type" evidence="13">
    <location>
        <begin position="37"/>
        <end position="66"/>
    </location>
</feature>
<keyword evidence="4 10" id="KW-0863">Zinc-finger</keyword>
<organism evidence="14 15">
    <name type="scientific">Penicillium olsonii</name>
    <dbReference type="NCBI Taxonomy" id="99116"/>
    <lineage>
        <taxon>Eukaryota</taxon>
        <taxon>Fungi</taxon>
        <taxon>Dikarya</taxon>
        <taxon>Ascomycota</taxon>
        <taxon>Pezizomycotina</taxon>
        <taxon>Eurotiomycetes</taxon>
        <taxon>Eurotiomycetidae</taxon>
        <taxon>Eurotiales</taxon>
        <taxon>Aspergillaceae</taxon>
        <taxon>Penicillium</taxon>
    </lineage>
</organism>
<dbReference type="InterPro" id="IPR013087">
    <property type="entry name" value="Znf_C2H2_type"/>
</dbReference>
<evidence type="ECO:0000256" key="10">
    <source>
        <dbReference type="PROSITE-ProRule" id="PRU00042"/>
    </source>
</evidence>
<gene>
    <name evidence="14" type="ORF">POLS_LOCUS4660</name>
</gene>
<dbReference type="SUPFAM" id="SSF57701">
    <property type="entry name" value="Zn2/Cys6 DNA-binding domain"/>
    <property type="match status" value="1"/>
</dbReference>
<feature type="region of interest" description="Disordered" evidence="11">
    <location>
        <begin position="104"/>
        <end position="135"/>
    </location>
</feature>
<dbReference type="InterPro" id="IPR001138">
    <property type="entry name" value="Zn2Cys6_DnaBD"/>
</dbReference>
<dbReference type="InterPro" id="IPR036864">
    <property type="entry name" value="Zn2-C6_fun-type_DNA-bd_sf"/>
</dbReference>
<evidence type="ECO:0000256" key="1">
    <source>
        <dbReference type="ARBA" id="ARBA00004123"/>
    </source>
</evidence>
<evidence type="ECO:0000259" key="12">
    <source>
        <dbReference type="PROSITE" id="PS50048"/>
    </source>
</evidence>
<evidence type="ECO:0000313" key="14">
    <source>
        <dbReference type="EMBL" id="CAG8100429.1"/>
    </source>
</evidence>
<protein>
    <submittedName>
        <fullName evidence="14">Uncharacterized protein</fullName>
    </submittedName>
</protein>
<evidence type="ECO:0000256" key="11">
    <source>
        <dbReference type="SAM" id="MobiDB-lite"/>
    </source>
</evidence>
<dbReference type="FunFam" id="3.30.160.60:FF:000446">
    <property type="entry name" value="Zinc finger protein"/>
    <property type="match status" value="1"/>
</dbReference>